<gene>
    <name evidence="4" type="ORF">Ga0080574_TMP4973</name>
</gene>
<keyword evidence="4" id="KW-0614">Plasmid</keyword>
<dbReference type="InterPro" id="IPR042183">
    <property type="entry name" value="MmgE/PrpD_sf_1"/>
</dbReference>
<dbReference type="EMBL" id="CP015095">
    <property type="protein sequence ID" value="APZ55255.1"/>
    <property type="molecule type" value="Genomic_DNA"/>
</dbReference>
<sequence length="454" mass="46643">MTAGEGVLGELAGFVAAEARWQDPALMHHAKRAVIDWLAAIFPGTRYAPSPQLVAALGDERGQGRSALVGIGSTAFAASAAWINGTASHAAELDDIYREAVYHPGSPTVAAALAVAEDRGASGAEFLRAVAAGYEVAGRVGAAVQPAHSRLFHATGTLGCLGAATAAAMLLSPGKAEQIGHAIATAASFASGLQEAIRAETMTKPIHAGHAAAVGVRAAQAAAAGVTGAMAILDGPVGFAVALAGGEADWSRARQGLGERYVIASPTHKLYACCGHLFPVLDAVLALRAEHGIAAEEVVAVEVTTYQAALDATARFAPRSAYECKFSMPYVIAHALVYGSVGIDAFEADRVQSPELRALMARCTLSGDPEMSAAFPSRRPARVRIVLADGRAVDHALSVRRGDPEAPLSDAELTEKYLGLAAPVIGAARAQGLLEAVWRLEETGIEALGLAQIA</sequence>
<evidence type="ECO:0000259" key="3">
    <source>
        <dbReference type="Pfam" id="PF19305"/>
    </source>
</evidence>
<dbReference type="Gene3D" id="1.10.4100.10">
    <property type="entry name" value="2-methylcitrate dehydratase PrpD"/>
    <property type="match status" value="1"/>
</dbReference>
<dbReference type="AlphaFoldDB" id="A0A1P8V0W1"/>
<dbReference type="GO" id="GO:0016829">
    <property type="term" value="F:lyase activity"/>
    <property type="evidence" value="ECO:0007669"/>
    <property type="project" value="InterPro"/>
</dbReference>
<name>A0A1P8V0W1_9RHOB</name>
<dbReference type="InterPro" id="IPR005656">
    <property type="entry name" value="MmgE_PrpD"/>
</dbReference>
<comment type="similarity">
    <text evidence="1">Belongs to the PrpD family.</text>
</comment>
<dbReference type="SUPFAM" id="SSF103378">
    <property type="entry name" value="2-methylcitrate dehydratase PrpD"/>
    <property type="match status" value="1"/>
</dbReference>
<dbReference type="Proteomes" id="UP000187059">
    <property type="component" value="Plasmid pPABY4"/>
</dbReference>
<dbReference type="RefSeq" id="WP_076706198.1">
    <property type="nucleotide sequence ID" value="NZ_CP015095.1"/>
</dbReference>
<dbReference type="Gene3D" id="3.30.1330.120">
    <property type="entry name" value="2-methylcitrate dehydratase PrpD"/>
    <property type="match status" value="1"/>
</dbReference>
<evidence type="ECO:0000313" key="4">
    <source>
        <dbReference type="EMBL" id="APZ55255.1"/>
    </source>
</evidence>
<evidence type="ECO:0000313" key="5">
    <source>
        <dbReference type="Proteomes" id="UP000187059"/>
    </source>
</evidence>
<protein>
    <submittedName>
        <fullName evidence="4">Uncharacterized protein involved in propionate catabolism</fullName>
    </submittedName>
</protein>
<feature type="domain" description="MmgE/PrpD N-terminal" evidence="2">
    <location>
        <begin position="11"/>
        <end position="247"/>
    </location>
</feature>
<dbReference type="Pfam" id="PF19305">
    <property type="entry name" value="MmgE_PrpD_C"/>
    <property type="match status" value="1"/>
</dbReference>
<dbReference type="KEGG" id="paby:Ga0080574_TMP4973"/>
<dbReference type="InterPro" id="IPR045336">
    <property type="entry name" value="MmgE_PrpD_N"/>
</dbReference>
<organism evidence="4 5">
    <name type="scientific">Salipiger abyssi</name>
    <dbReference type="NCBI Taxonomy" id="1250539"/>
    <lineage>
        <taxon>Bacteria</taxon>
        <taxon>Pseudomonadati</taxon>
        <taxon>Pseudomonadota</taxon>
        <taxon>Alphaproteobacteria</taxon>
        <taxon>Rhodobacterales</taxon>
        <taxon>Roseobacteraceae</taxon>
        <taxon>Salipiger</taxon>
    </lineage>
</organism>
<dbReference type="OrthoDB" id="9795089at2"/>
<evidence type="ECO:0000256" key="1">
    <source>
        <dbReference type="ARBA" id="ARBA00006174"/>
    </source>
</evidence>
<reference evidence="4 5" key="1">
    <citation type="submission" date="2016-04" db="EMBL/GenBank/DDBJ databases">
        <title>Deep-sea bacteria in the southern Pacific.</title>
        <authorList>
            <person name="Tang K."/>
        </authorList>
    </citation>
    <scope>NUCLEOTIDE SEQUENCE [LARGE SCALE GENOMIC DNA]</scope>
    <source>
        <strain evidence="4 5">JLT2014</strain>
        <plasmid evidence="5">ppaby4</plasmid>
    </source>
</reference>
<keyword evidence="5" id="KW-1185">Reference proteome</keyword>
<evidence type="ECO:0000259" key="2">
    <source>
        <dbReference type="Pfam" id="PF03972"/>
    </source>
</evidence>
<dbReference type="InterPro" id="IPR042188">
    <property type="entry name" value="MmgE/PrpD_sf_2"/>
</dbReference>
<proteinExistence type="inferred from homology"/>
<feature type="domain" description="MmgE/PrpD C-terminal" evidence="3">
    <location>
        <begin position="271"/>
        <end position="439"/>
    </location>
</feature>
<geneLocation type="plasmid" evidence="5">
    <name>ppaby4</name>
</geneLocation>
<dbReference type="PANTHER" id="PTHR16943">
    <property type="entry name" value="2-METHYLCITRATE DEHYDRATASE-RELATED"/>
    <property type="match status" value="1"/>
</dbReference>
<dbReference type="Pfam" id="PF03972">
    <property type="entry name" value="MmgE_PrpD_N"/>
    <property type="match status" value="1"/>
</dbReference>
<accession>A0A1P8V0W1</accession>
<dbReference type="PANTHER" id="PTHR16943:SF8">
    <property type="entry name" value="2-METHYLCITRATE DEHYDRATASE"/>
    <property type="match status" value="1"/>
</dbReference>
<dbReference type="InterPro" id="IPR045337">
    <property type="entry name" value="MmgE_PrpD_C"/>
</dbReference>
<dbReference type="InterPro" id="IPR036148">
    <property type="entry name" value="MmgE/PrpD_sf"/>
</dbReference>